<dbReference type="SUPFAM" id="SSF50630">
    <property type="entry name" value="Acid proteases"/>
    <property type="match status" value="1"/>
</dbReference>
<keyword evidence="3" id="KW-1185">Reference proteome</keyword>
<evidence type="ECO:0000256" key="1">
    <source>
        <dbReference type="SAM" id="MobiDB-lite"/>
    </source>
</evidence>
<dbReference type="Gene3D" id="2.40.70.10">
    <property type="entry name" value="Acid Proteases"/>
    <property type="match status" value="1"/>
</dbReference>
<sequence length="475" mass="53079">MGQIVDAVRKNEPGRFPSQSEQAKALTVLRSGRVLDTEVVRGQQKEGTRGSEEVSEKETNAEEEVVVETPKKTSVLHKSSDPYVPPPPYVPPIPFPGRLKRDKLSKAFEEIFDVLSKVHVNLPLLEMIEKMPAYAKFFKSLHTNRQKFGPNHQEYIAGSASAVLQKELPPKLKDPGSFCINITVGGTQLERAMLDLGASINLMPYSIYKQLGLNELKPTTMSLLLADGSVRYPRGHVEDVLVQVGKLIIPADFVVLDMEDVSKETNMRPVLLGRPFMATAKTFIDVQNGKLSMTVLDETVEFKLFEASSYPAGADDCSFIEVLDPGVDGVFKDEDLADWDWDDQDDMTEESSELAEEEVADFQVSTVSFANDPPPKLELKELPTTLKYVYLGDDETYPVIVASELQGTEEERLIGVLQEHKSAIGWSIEDIKGISPTVCMHKIFLEEESRPSREAQRRLNPIMKEVVKKEVLKLL</sequence>
<evidence type="ECO:0000313" key="3">
    <source>
        <dbReference type="Proteomes" id="UP001168877"/>
    </source>
</evidence>
<organism evidence="2 3">
    <name type="scientific">Acer saccharum</name>
    <name type="common">Sugar maple</name>
    <dbReference type="NCBI Taxonomy" id="4024"/>
    <lineage>
        <taxon>Eukaryota</taxon>
        <taxon>Viridiplantae</taxon>
        <taxon>Streptophyta</taxon>
        <taxon>Embryophyta</taxon>
        <taxon>Tracheophyta</taxon>
        <taxon>Spermatophyta</taxon>
        <taxon>Magnoliopsida</taxon>
        <taxon>eudicotyledons</taxon>
        <taxon>Gunneridae</taxon>
        <taxon>Pentapetalae</taxon>
        <taxon>rosids</taxon>
        <taxon>malvids</taxon>
        <taxon>Sapindales</taxon>
        <taxon>Sapindaceae</taxon>
        <taxon>Hippocastanoideae</taxon>
        <taxon>Acereae</taxon>
        <taxon>Acer</taxon>
    </lineage>
</organism>
<dbReference type="PANTHER" id="PTHR33067:SF9">
    <property type="entry name" value="RNA-DIRECTED DNA POLYMERASE"/>
    <property type="match status" value="1"/>
</dbReference>
<dbReference type="AlphaFoldDB" id="A0AA39SPR8"/>
<dbReference type="EMBL" id="JAUESC010000380">
    <property type="protein sequence ID" value="KAK0593460.1"/>
    <property type="molecule type" value="Genomic_DNA"/>
</dbReference>
<protein>
    <submittedName>
        <fullName evidence="2">Uncharacterized protein</fullName>
    </submittedName>
</protein>
<dbReference type="Proteomes" id="UP001168877">
    <property type="component" value="Unassembled WGS sequence"/>
</dbReference>
<dbReference type="CDD" id="cd00303">
    <property type="entry name" value="retropepsin_like"/>
    <property type="match status" value="1"/>
</dbReference>
<dbReference type="InterPro" id="IPR021109">
    <property type="entry name" value="Peptidase_aspartic_dom_sf"/>
</dbReference>
<reference evidence="2" key="1">
    <citation type="journal article" date="2022" name="Plant J.">
        <title>Strategies of tolerance reflected in two North American maple genomes.</title>
        <authorList>
            <person name="McEvoy S.L."/>
            <person name="Sezen U.U."/>
            <person name="Trouern-Trend A."/>
            <person name="McMahon S.M."/>
            <person name="Schaberg P.G."/>
            <person name="Yang J."/>
            <person name="Wegrzyn J.L."/>
            <person name="Swenson N.G."/>
        </authorList>
    </citation>
    <scope>NUCLEOTIDE SEQUENCE</scope>
    <source>
        <strain evidence="2">NS2018</strain>
    </source>
</reference>
<proteinExistence type="predicted"/>
<dbReference type="Pfam" id="PF13650">
    <property type="entry name" value="Asp_protease_2"/>
    <property type="match status" value="1"/>
</dbReference>
<accession>A0AA39SPR8</accession>
<feature type="region of interest" description="Disordered" evidence="1">
    <location>
        <begin position="39"/>
        <end position="89"/>
    </location>
</feature>
<feature type="region of interest" description="Disordered" evidence="1">
    <location>
        <begin position="1"/>
        <end position="22"/>
    </location>
</feature>
<dbReference type="PANTHER" id="PTHR33067">
    <property type="entry name" value="RNA-DIRECTED DNA POLYMERASE-RELATED"/>
    <property type="match status" value="1"/>
</dbReference>
<gene>
    <name evidence="2" type="ORF">LWI29_037046</name>
</gene>
<name>A0AA39SPR8_ACESA</name>
<reference evidence="2" key="2">
    <citation type="submission" date="2023-06" db="EMBL/GenBank/DDBJ databases">
        <authorList>
            <person name="Swenson N.G."/>
            <person name="Wegrzyn J.L."/>
            <person name="Mcevoy S.L."/>
        </authorList>
    </citation>
    <scope>NUCLEOTIDE SEQUENCE</scope>
    <source>
        <strain evidence="2">NS2018</strain>
        <tissue evidence="2">Leaf</tissue>
    </source>
</reference>
<comment type="caution">
    <text evidence="2">The sequence shown here is derived from an EMBL/GenBank/DDBJ whole genome shotgun (WGS) entry which is preliminary data.</text>
</comment>
<evidence type="ECO:0000313" key="2">
    <source>
        <dbReference type="EMBL" id="KAK0593460.1"/>
    </source>
</evidence>
<feature type="compositionally biased region" description="Basic and acidic residues" evidence="1">
    <location>
        <begin position="39"/>
        <end position="60"/>
    </location>
</feature>